<name>A0A3A9YQQ2_9ACTN</name>
<dbReference type="OrthoDB" id="4864198at2"/>
<feature type="domain" description="LytR/CpsA/Psr regulator C-terminal" evidence="2">
    <location>
        <begin position="86"/>
        <end position="181"/>
    </location>
</feature>
<gene>
    <name evidence="3" type="ORF">D7294_27775</name>
</gene>
<sequence>MGGKKFRVTGDVYPRMRPPRRRRRAILAALTTLVLLGLLGYGTLELVDVFSGDEDSSEARAGQVAEKQDCPGAPPARADLPEPSAITVNVYNATQRQGLAQDTADALAERGFTIGEVANAPASLDGKVSAPALLLGGAAAERSGALTVLGTQLEGADTGAPQPGGHGDEPDTVDFVIGDGFTRLSPAGESARRLAELSGQEASPSGDPSGSASASESPAC</sequence>
<evidence type="ECO:0000313" key="4">
    <source>
        <dbReference type="Proteomes" id="UP000272474"/>
    </source>
</evidence>
<dbReference type="Gene3D" id="3.30.70.2390">
    <property type="match status" value="1"/>
</dbReference>
<comment type="caution">
    <text evidence="3">The sequence shown here is derived from an EMBL/GenBank/DDBJ whole genome shotgun (WGS) entry which is preliminary data.</text>
</comment>
<dbReference type="EMBL" id="RBAL01000024">
    <property type="protein sequence ID" value="RKN37546.1"/>
    <property type="molecule type" value="Genomic_DNA"/>
</dbReference>
<keyword evidence="4" id="KW-1185">Reference proteome</keyword>
<evidence type="ECO:0000259" key="2">
    <source>
        <dbReference type="Pfam" id="PF13399"/>
    </source>
</evidence>
<feature type="region of interest" description="Disordered" evidence="1">
    <location>
        <begin position="58"/>
        <end position="81"/>
    </location>
</feature>
<feature type="compositionally biased region" description="Low complexity" evidence="1">
    <location>
        <begin position="201"/>
        <end position="220"/>
    </location>
</feature>
<reference evidence="3 4" key="1">
    <citation type="journal article" date="2014" name="Int. J. Syst. Evol. Microbiol.">
        <title>Streptomyces hoynatensis sp. nov., isolated from deep marine sediment.</title>
        <authorList>
            <person name="Veyisoglu A."/>
            <person name="Sahin N."/>
        </authorList>
    </citation>
    <scope>NUCLEOTIDE SEQUENCE [LARGE SCALE GENOMIC DNA]</scope>
    <source>
        <strain evidence="3 4">KCTC 29097</strain>
    </source>
</reference>
<feature type="region of interest" description="Disordered" evidence="1">
    <location>
        <begin position="154"/>
        <end position="220"/>
    </location>
</feature>
<evidence type="ECO:0000256" key="1">
    <source>
        <dbReference type="SAM" id="MobiDB-lite"/>
    </source>
</evidence>
<dbReference type="Pfam" id="PF13399">
    <property type="entry name" value="LytR_C"/>
    <property type="match status" value="1"/>
</dbReference>
<organism evidence="3 4">
    <name type="scientific">Streptomyces hoynatensis</name>
    <dbReference type="NCBI Taxonomy" id="1141874"/>
    <lineage>
        <taxon>Bacteria</taxon>
        <taxon>Bacillati</taxon>
        <taxon>Actinomycetota</taxon>
        <taxon>Actinomycetes</taxon>
        <taxon>Kitasatosporales</taxon>
        <taxon>Streptomycetaceae</taxon>
        <taxon>Streptomyces</taxon>
    </lineage>
</organism>
<dbReference type="InterPro" id="IPR027381">
    <property type="entry name" value="LytR/CpsA/Psr_C"/>
</dbReference>
<dbReference type="Proteomes" id="UP000272474">
    <property type="component" value="Unassembled WGS sequence"/>
</dbReference>
<accession>A0A3A9YQQ2</accession>
<dbReference type="AlphaFoldDB" id="A0A3A9YQQ2"/>
<proteinExistence type="predicted"/>
<evidence type="ECO:0000313" key="3">
    <source>
        <dbReference type="EMBL" id="RKN37546.1"/>
    </source>
</evidence>
<protein>
    <submittedName>
        <fullName evidence="3">LytR family transcriptional regulator</fullName>
    </submittedName>
</protein>